<sequence length="59" mass="6727">MVIIRDANSQFGSVLVLKPQFSAETELTAKLTNKTELQTDYKITAKLNELMLEIERKIT</sequence>
<dbReference type="Proteomes" id="UP000232722">
    <property type="component" value="Unassembled WGS sequence"/>
</dbReference>
<organism evidence="1 2">
    <name type="scientific">Rhizophagus irregularis</name>
    <dbReference type="NCBI Taxonomy" id="588596"/>
    <lineage>
        <taxon>Eukaryota</taxon>
        <taxon>Fungi</taxon>
        <taxon>Fungi incertae sedis</taxon>
        <taxon>Mucoromycota</taxon>
        <taxon>Glomeromycotina</taxon>
        <taxon>Glomeromycetes</taxon>
        <taxon>Glomerales</taxon>
        <taxon>Glomeraceae</taxon>
        <taxon>Rhizophagus</taxon>
    </lineage>
</organism>
<evidence type="ECO:0000313" key="1">
    <source>
        <dbReference type="EMBL" id="PKB92032.1"/>
    </source>
</evidence>
<proteinExistence type="predicted"/>
<evidence type="ECO:0000313" key="2">
    <source>
        <dbReference type="Proteomes" id="UP000232722"/>
    </source>
</evidence>
<name>A0A2N0NBS4_9GLOM</name>
<protein>
    <submittedName>
        <fullName evidence="1">Uncharacterized protein</fullName>
    </submittedName>
</protein>
<accession>A0A2N0NBS4</accession>
<dbReference type="EMBL" id="LLXJ01012666">
    <property type="protein sequence ID" value="PKB92032.1"/>
    <property type="molecule type" value="Genomic_DNA"/>
</dbReference>
<reference evidence="1 2" key="2">
    <citation type="submission" date="2017-09" db="EMBL/GenBank/DDBJ databases">
        <title>Extensive intraspecific genome diversity in a model arbuscular mycorrhizal fungus.</title>
        <authorList>
            <person name="Chen E.C."/>
            <person name="Morin E."/>
            <person name="Beaudet D."/>
            <person name="Noel J."/>
            <person name="Ndikumana S."/>
            <person name="Charron P."/>
            <person name="St-Onge C."/>
            <person name="Giorgi J."/>
            <person name="Grigoriev I.V."/>
            <person name="Roux C."/>
            <person name="Martin F.M."/>
            <person name="Corradi N."/>
        </authorList>
    </citation>
    <scope>NUCLEOTIDE SEQUENCE [LARGE SCALE GENOMIC DNA]</scope>
    <source>
        <strain evidence="1 2">A5</strain>
    </source>
</reference>
<reference evidence="1 2" key="1">
    <citation type="submission" date="2016-04" db="EMBL/GenBank/DDBJ databases">
        <title>Genome analyses suggest a sexual origin of heterokaryosis in a supposedly ancient asexual fungus.</title>
        <authorList>
            <person name="Ropars J."/>
            <person name="Sedzielewska K."/>
            <person name="Noel J."/>
            <person name="Charron P."/>
            <person name="Farinelli L."/>
            <person name="Marton T."/>
            <person name="Kruger M."/>
            <person name="Pelin A."/>
            <person name="Brachmann A."/>
            <person name="Corradi N."/>
        </authorList>
    </citation>
    <scope>NUCLEOTIDE SEQUENCE [LARGE SCALE GENOMIC DNA]</scope>
    <source>
        <strain evidence="1 2">A5</strain>
    </source>
</reference>
<gene>
    <name evidence="1" type="ORF">RhiirA5_446383</name>
</gene>
<dbReference type="AlphaFoldDB" id="A0A2N0NBS4"/>
<comment type="caution">
    <text evidence="1">The sequence shown here is derived from an EMBL/GenBank/DDBJ whole genome shotgun (WGS) entry which is preliminary data.</text>
</comment>